<keyword evidence="8 16" id="KW-0812">Transmembrane</keyword>
<evidence type="ECO:0000256" key="7">
    <source>
        <dbReference type="ARBA" id="ARBA00022679"/>
    </source>
</evidence>
<feature type="domain" description="AAA" evidence="18">
    <location>
        <begin position="607"/>
        <end position="732"/>
    </location>
</feature>
<keyword evidence="10" id="KW-0418">Kinase</keyword>
<evidence type="ECO:0000259" key="18">
    <source>
        <dbReference type="Pfam" id="PF13614"/>
    </source>
</evidence>
<dbReference type="InterPro" id="IPR050445">
    <property type="entry name" value="Bact_polysacc_biosynth/exp"/>
</dbReference>
<dbReference type="Proteomes" id="UP000184280">
    <property type="component" value="Unassembled WGS sequence"/>
</dbReference>
<dbReference type="EMBL" id="FRCJ01000002">
    <property type="protein sequence ID" value="SHM03237.1"/>
    <property type="molecule type" value="Genomic_DNA"/>
</dbReference>
<evidence type="ECO:0000256" key="14">
    <source>
        <dbReference type="ARBA" id="ARBA00023137"/>
    </source>
</evidence>
<dbReference type="GO" id="GO:0005886">
    <property type="term" value="C:plasma membrane"/>
    <property type="evidence" value="ECO:0007669"/>
    <property type="project" value="UniProtKB-SubCell"/>
</dbReference>
<dbReference type="RefSeq" id="WP_081372875.1">
    <property type="nucleotide sequence ID" value="NZ_FRCJ01000002.1"/>
</dbReference>
<keyword evidence="9" id="KW-0547">Nucleotide-binding</keyword>
<evidence type="ECO:0000256" key="13">
    <source>
        <dbReference type="ARBA" id="ARBA00023136"/>
    </source>
</evidence>
<dbReference type="Gene3D" id="3.40.50.300">
    <property type="entry name" value="P-loop containing nucleotide triphosphate hydrolases"/>
    <property type="match status" value="1"/>
</dbReference>
<organism evidence="20 21">
    <name type="scientific">Xylanibacter ruminicola</name>
    <name type="common">Prevotella ruminicola</name>
    <dbReference type="NCBI Taxonomy" id="839"/>
    <lineage>
        <taxon>Bacteria</taxon>
        <taxon>Pseudomonadati</taxon>
        <taxon>Bacteroidota</taxon>
        <taxon>Bacteroidia</taxon>
        <taxon>Bacteroidales</taxon>
        <taxon>Prevotellaceae</taxon>
        <taxon>Xylanibacter</taxon>
    </lineage>
</organism>
<dbReference type="PANTHER" id="PTHR32309">
    <property type="entry name" value="TYROSINE-PROTEIN KINASE"/>
    <property type="match status" value="1"/>
</dbReference>
<dbReference type="Pfam" id="PF02706">
    <property type="entry name" value="Wzz"/>
    <property type="match status" value="1"/>
</dbReference>
<evidence type="ECO:0000313" key="20">
    <source>
        <dbReference type="EMBL" id="SHM03237.1"/>
    </source>
</evidence>
<dbReference type="FunFam" id="3.40.50.300:FF:000527">
    <property type="entry name" value="Tyrosine-protein kinase etk"/>
    <property type="match status" value="1"/>
</dbReference>
<evidence type="ECO:0000256" key="4">
    <source>
        <dbReference type="ARBA" id="ARBA00011903"/>
    </source>
</evidence>
<evidence type="ECO:0000256" key="6">
    <source>
        <dbReference type="ARBA" id="ARBA00022519"/>
    </source>
</evidence>
<dbReference type="PANTHER" id="PTHR32309:SF13">
    <property type="entry name" value="FERRIC ENTEROBACTIN TRANSPORT PROTEIN FEPE"/>
    <property type="match status" value="1"/>
</dbReference>
<protein>
    <recommendedName>
        <fullName evidence="4">non-specific protein-tyrosine kinase</fullName>
        <ecNumber evidence="4">2.7.10.2</ecNumber>
    </recommendedName>
</protein>
<evidence type="ECO:0000259" key="19">
    <source>
        <dbReference type="Pfam" id="PF13807"/>
    </source>
</evidence>
<evidence type="ECO:0000256" key="9">
    <source>
        <dbReference type="ARBA" id="ARBA00022741"/>
    </source>
</evidence>
<feature type="domain" description="Polysaccharide chain length determinant N-terminal" evidence="17">
    <location>
        <begin position="24"/>
        <end position="119"/>
    </location>
</feature>
<dbReference type="GO" id="GO:0042802">
    <property type="term" value="F:identical protein binding"/>
    <property type="evidence" value="ECO:0007669"/>
    <property type="project" value="UniProtKB-ARBA"/>
</dbReference>
<comment type="catalytic activity">
    <reaction evidence="15">
        <text>L-tyrosyl-[protein] + ATP = O-phospho-L-tyrosyl-[protein] + ADP + H(+)</text>
        <dbReference type="Rhea" id="RHEA:10596"/>
        <dbReference type="Rhea" id="RHEA-COMP:10136"/>
        <dbReference type="Rhea" id="RHEA-COMP:20101"/>
        <dbReference type="ChEBI" id="CHEBI:15378"/>
        <dbReference type="ChEBI" id="CHEBI:30616"/>
        <dbReference type="ChEBI" id="CHEBI:46858"/>
        <dbReference type="ChEBI" id="CHEBI:61978"/>
        <dbReference type="ChEBI" id="CHEBI:456216"/>
        <dbReference type="EC" id="2.7.10.2"/>
    </reaction>
</comment>
<comment type="subcellular location">
    <subcellularLocation>
        <location evidence="1">Cell inner membrane</location>
        <topology evidence="1">Multi-pass membrane protein</topology>
    </subcellularLocation>
</comment>
<dbReference type="InterPro" id="IPR027417">
    <property type="entry name" value="P-loop_NTPase"/>
</dbReference>
<dbReference type="Pfam" id="PF13614">
    <property type="entry name" value="AAA_31"/>
    <property type="match status" value="1"/>
</dbReference>
<evidence type="ECO:0000256" key="1">
    <source>
        <dbReference type="ARBA" id="ARBA00004429"/>
    </source>
</evidence>
<keyword evidence="6" id="KW-0997">Cell inner membrane</keyword>
<evidence type="ECO:0000256" key="10">
    <source>
        <dbReference type="ARBA" id="ARBA00022777"/>
    </source>
</evidence>
<accession>A0A1M7FHW7</accession>
<evidence type="ECO:0000256" key="3">
    <source>
        <dbReference type="ARBA" id="ARBA00008883"/>
    </source>
</evidence>
<keyword evidence="5" id="KW-1003">Cell membrane</keyword>
<dbReference type="OrthoDB" id="9794577at2"/>
<evidence type="ECO:0000256" key="5">
    <source>
        <dbReference type="ARBA" id="ARBA00022475"/>
    </source>
</evidence>
<feature type="domain" description="Tyrosine-protein kinase G-rich" evidence="19">
    <location>
        <begin position="462"/>
        <end position="538"/>
    </location>
</feature>
<reference evidence="20 21" key="1">
    <citation type="submission" date="2016-11" db="EMBL/GenBank/DDBJ databases">
        <authorList>
            <person name="Jaros S."/>
            <person name="Januszkiewicz K."/>
            <person name="Wedrychowicz H."/>
        </authorList>
    </citation>
    <scope>NUCLEOTIDE SEQUENCE [LARGE SCALE GENOMIC DNA]</scope>
    <source>
        <strain evidence="20 21">BPI-34</strain>
    </source>
</reference>
<evidence type="ECO:0000313" key="21">
    <source>
        <dbReference type="Proteomes" id="UP000184280"/>
    </source>
</evidence>
<evidence type="ECO:0000256" key="11">
    <source>
        <dbReference type="ARBA" id="ARBA00022840"/>
    </source>
</evidence>
<evidence type="ECO:0000259" key="17">
    <source>
        <dbReference type="Pfam" id="PF02706"/>
    </source>
</evidence>
<keyword evidence="7" id="KW-0808">Transferase</keyword>
<comment type="similarity">
    <text evidence="2">Belongs to the CpsD/CapB family.</text>
</comment>
<comment type="similarity">
    <text evidence="3">Belongs to the etk/wzc family.</text>
</comment>
<proteinExistence type="inferred from homology"/>
<dbReference type="InterPro" id="IPR005702">
    <property type="entry name" value="Wzc-like_C"/>
</dbReference>
<name>A0A1M7FHW7_XYLRU</name>
<dbReference type="InterPro" id="IPR025669">
    <property type="entry name" value="AAA_dom"/>
</dbReference>
<dbReference type="SUPFAM" id="SSF52540">
    <property type="entry name" value="P-loop containing nucleoside triphosphate hydrolases"/>
    <property type="match status" value="1"/>
</dbReference>
<dbReference type="GO" id="GO:0005524">
    <property type="term" value="F:ATP binding"/>
    <property type="evidence" value="ECO:0007669"/>
    <property type="project" value="UniProtKB-KW"/>
</dbReference>
<keyword evidence="11" id="KW-0067">ATP-binding</keyword>
<feature type="transmembrane region" description="Helical" evidence="16">
    <location>
        <begin position="37"/>
        <end position="58"/>
    </location>
</feature>
<keyword evidence="13 16" id="KW-0472">Membrane</keyword>
<dbReference type="InterPro" id="IPR032807">
    <property type="entry name" value="GNVR"/>
</dbReference>
<dbReference type="Pfam" id="PF13807">
    <property type="entry name" value="GNVR"/>
    <property type="match status" value="1"/>
</dbReference>
<dbReference type="NCBIfam" id="TIGR01007">
    <property type="entry name" value="eps_fam"/>
    <property type="match status" value="1"/>
</dbReference>
<keyword evidence="12 16" id="KW-1133">Transmembrane helix</keyword>
<dbReference type="InterPro" id="IPR003856">
    <property type="entry name" value="LPS_length_determ_N"/>
</dbReference>
<evidence type="ECO:0000256" key="16">
    <source>
        <dbReference type="SAM" id="Phobius"/>
    </source>
</evidence>
<dbReference type="GO" id="GO:0004715">
    <property type="term" value="F:non-membrane spanning protein tyrosine kinase activity"/>
    <property type="evidence" value="ECO:0007669"/>
    <property type="project" value="UniProtKB-EC"/>
</dbReference>
<dbReference type="CDD" id="cd05387">
    <property type="entry name" value="BY-kinase"/>
    <property type="match status" value="1"/>
</dbReference>
<gene>
    <name evidence="20" type="ORF">SAMN04488494_1159</name>
</gene>
<dbReference type="AlphaFoldDB" id="A0A1M7FHW7"/>
<keyword evidence="14" id="KW-0829">Tyrosine-protein kinase</keyword>
<evidence type="ECO:0000256" key="15">
    <source>
        <dbReference type="ARBA" id="ARBA00051245"/>
    </source>
</evidence>
<dbReference type="EC" id="2.7.10.2" evidence="4"/>
<feature type="transmembrane region" description="Helical" evidence="16">
    <location>
        <begin position="518"/>
        <end position="542"/>
    </location>
</feature>
<evidence type="ECO:0000256" key="8">
    <source>
        <dbReference type="ARBA" id="ARBA00022692"/>
    </source>
</evidence>
<evidence type="ECO:0000256" key="12">
    <source>
        <dbReference type="ARBA" id="ARBA00022989"/>
    </source>
</evidence>
<evidence type="ECO:0000256" key="2">
    <source>
        <dbReference type="ARBA" id="ARBA00007316"/>
    </source>
</evidence>
<sequence>MIDESKLIDEGQDLTGLQDEQSMFSFQNLFAMLVLNWQWFALSLFICLCGALIYLRYATKTYQVSAKMLIKDDDTRRRSSANQMLANMQDFGFMSNSAGIENEMEILQSRILARDAVTDLKLYTQYASSGRMTNQLIYRSQPVSVDIDSVSLSKWDKDLLDGVKSIELTIDRKDGTYYVKGETFMNGKATGNFSHEFKKLPATLRTDYGVLAFTQNGPKAMGDGTEYHVRIMPPMAVATGYAKALNVAPTSKQTSIAELTLTDQNTRRGLDYLRQLAICYNRQANTDKNEVALKTEEFINTRLEKIDAELGSTEGKLEDYKKRNAVTQLNMDASQSLAQTTQYDTKLTEVNSQIQLMDYLREFVDNPSNQYKIIPSNVGMTDQASTSLISEYNKAVQERNRYLKTASLQAPQVVALTSTLDDLQASIRTALLQARRTADIQRQSLQRQLAKYQNRIGSTPEQERVLNQIGRQQEVKSGLYLLLLQKREENSISLAATADKGKLIDEPLSKGQVSPKKAIILLAAMVLGLGIPFGIILLIQLLSFRIEGHDELARLTKLPIVADVPVASDSVKTAAGIVVQANKNNQIDEIFRSMRTNIQFMMKENDQVILFTSSTSGEGKTFLAANLAVSFALLGKKVVLCGLDIRKPNLGRLFGVKDRTLGVSQLLVKDAVTLADLRSTICPSGVNENLDLLMAGPTPPNPTELLARQNMHDIIELLKQQYDYVIMDTSPVGLVSDTLQISRYSNVNCFVCRADYTPKSNVGLLNTLTAEEKLTNCCVILNGVDMSKKKYGYYYGYGKYGKYGRYVYGRYGYGKYGNYGYGNYGNYGSYAESRYSNKDDDSIKK</sequence>